<sequence length="150" mass="16461">MKSETQINTDAGIRILKVDSCPSLTGKSTLTYHIGCNAESEIQIRVHANTGGGYFSKEWIAFGVIQQVLEKQPKDKPFSSLILRQLFTGKSSNTPAFLLAALKHEGLIKDGEKSGYQCSDIARFVAEIKSLMNDKPETATKKSSKTHRAS</sequence>
<protein>
    <submittedName>
        <fullName evidence="1">Uncharacterized protein</fullName>
    </submittedName>
</protein>
<keyword evidence="2" id="KW-1185">Reference proteome</keyword>
<organism evidence="1 2">
    <name type="scientific">Nitrosomonas aestuarii</name>
    <dbReference type="NCBI Taxonomy" id="52441"/>
    <lineage>
        <taxon>Bacteria</taxon>
        <taxon>Pseudomonadati</taxon>
        <taxon>Pseudomonadota</taxon>
        <taxon>Betaproteobacteria</taxon>
        <taxon>Nitrosomonadales</taxon>
        <taxon>Nitrosomonadaceae</taxon>
        <taxon>Nitrosomonas</taxon>
    </lineage>
</organism>
<evidence type="ECO:0000313" key="2">
    <source>
        <dbReference type="Proteomes" id="UP000199533"/>
    </source>
</evidence>
<dbReference type="AlphaFoldDB" id="A0A1I4GHH1"/>
<accession>A0A1I4GHH1</accession>
<dbReference type="EMBL" id="FOSP01000054">
    <property type="protein sequence ID" value="SFL28960.1"/>
    <property type="molecule type" value="Genomic_DNA"/>
</dbReference>
<dbReference type="STRING" id="52441.SAMN05216302_10548"/>
<dbReference type="RefSeq" id="WP_090703186.1">
    <property type="nucleotide sequence ID" value="NZ_FOSP01000054.1"/>
</dbReference>
<gene>
    <name evidence="1" type="ORF">SAMN05216302_10548</name>
</gene>
<proteinExistence type="predicted"/>
<dbReference type="Proteomes" id="UP000199533">
    <property type="component" value="Unassembled WGS sequence"/>
</dbReference>
<dbReference type="OrthoDB" id="8910049at2"/>
<reference evidence="2" key="1">
    <citation type="submission" date="2016-10" db="EMBL/GenBank/DDBJ databases">
        <authorList>
            <person name="Varghese N."/>
            <person name="Submissions S."/>
        </authorList>
    </citation>
    <scope>NUCLEOTIDE SEQUENCE [LARGE SCALE GENOMIC DNA]</scope>
    <source>
        <strain evidence="2">Nm69</strain>
    </source>
</reference>
<name>A0A1I4GHH1_9PROT</name>
<evidence type="ECO:0000313" key="1">
    <source>
        <dbReference type="EMBL" id="SFL28960.1"/>
    </source>
</evidence>